<dbReference type="EMBL" id="BX284603">
    <property type="protein sequence ID" value="CCD62146.1"/>
    <property type="molecule type" value="Genomic_DNA"/>
</dbReference>
<feature type="domain" description="Domain of unknown function WSN" evidence="1">
    <location>
        <begin position="15"/>
        <end position="81"/>
    </location>
</feature>
<dbReference type="Proteomes" id="UP000001940">
    <property type="component" value="Chromosome III"/>
</dbReference>
<dbReference type="HOGENOM" id="CLU_496298_0_0_1"/>
<dbReference type="SMART" id="SM00453">
    <property type="entry name" value="WSN"/>
    <property type="match status" value="1"/>
</dbReference>
<dbReference type="PANTHER" id="PTHR32525:SF0">
    <property type="entry name" value="DOMAIN OF UNKNOWN FUNCTION WSN DOMAIN-CONTAINING PROTEIN-RELATED"/>
    <property type="match status" value="1"/>
</dbReference>
<name>Q9N5Z9_CAEEL</name>
<dbReference type="STRING" id="6239.B0524.3.1"/>
<dbReference type="Pfam" id="PF02206">
    <property type="entry name" value="WSN"/>
    <property type="match status" value="1"/>
</dbReference>
<dbReference type="KEGG" id="cel:CELE_B0524.3"/>
<accession>Q9N5Z9</accession>
<evidence type="ECO:0000313" key="3">
    <source>
        <dbReference type="Proteomes" id="UP000001940"/>
    </source>
</evidence>
<dbReference type="SMR" id="Q9N5Z9"/>
<dbReference type="AlphaFoldDB" id="Q9N5Z9"/>
<dbReference type="PaxDb" id="6239-B0524.3"/>
<reference evidence="2 3" key="1">
    <citation type="journal article" date="1998" name="Science">
        <title>Genome sequence of the nematode C. elegans: a platform for investigating biology.</title>
        <authorList>
            <consortium name="The C. elegans sequencing consortium"/>
            <person name="Sulson J.E."/>
            <person name="Waterston R."/>
        </authorList>
    </citation>
    <scope>NUCLEOTIDE SEQUENCE [LARGE SCALE GENOMIC DNA]</scope>
    <source>
        <strain evidence="2 3">Bristol N2</strain>
    </source>
</reference>
<dbReference type="CTD" id="182025"/>
<dbReference type="GeneID" id="182025"/>
<dbReference type="WormBase" id="B0524.3">
    <property type="protein sequence ID" value="CE44041"/>
    <property type="gene ID" value="WBGene00015242"/>
</dbReference>
<keyword evidence="3" id="KW-1185">Reference proteome</keyword>
<proteinExistence type="predicted"/>
<dbReference type="PANTHER" id="PTHR32525">
    <property type="entry name" value="PROTEIN-TYROSINE-PHOSPHATASE"/>
    <property type="match status" value="1"/>
</dbReference>
<gene>
    <name evidence="2 4" type="ORF">B0524.3</name>
    <name evidence="2" type="ORF">CELE_B0524.3</name>
</gene>
<evidence type="ECO:0000313" key="4">
    <source>
        <dbReference type="WormBase" id="B0524.3"/>
    </source>
</evidence>
<sequence>MIWMIGSTNGQNNGFNLSTNLQQLRLISRIANGISLHQRVFTMTTDQLISDLIGVDPLKLAEIDKDQVKVVAENLNKLDQIPRDEANEDRLWDLGWMAEEAKFSPETSLDLSKKDLYLKAVNSIINMKDQWRKVKTFAETLDLSLDLYPCFDISRSTVLRDINATFPHLQSVDNIQHLYPTGPSDWSKVKSKLEQLEYTRNLSRVLPALQVSSARPPRPLEHKDLKSRWIKNVVKGQAHRLEKALASLEKVSWQVSSLLGLPAIQNLPRFNSNAQILLGLNSLTPLISNIGKIQVDLTFTKHEGLHRHFIDVLLDMEKLADMIDALQKAMEFWDSKRFFGNQDQITSHPPDLKILTTESIDSVAERIIKYFPSFEQFTGEMPKFLKIVASLKKINGIEMVSPALKAFKFLRIRDALDIDLIRIQDAMKNLEQEILAVRGITDEFSGLPDISKHSKILDETVDWLGYLLETNLTELGASSELQQKISDFRKQGGITSTRLVDYVPIFAQANLPNLPNSPCSANIGKRDLRNLPNSANFEICRTPLVHTSC</sequence>
<dbReference type="InterPro" id="IPR003125">
    <property type="entry name" value="WSN"/>
</dbReference>
<dbReference type="InParanoid" id="Q9N5Z9"/>
<evidence type="ECO:0000259" key="1">
    <source>
        <dbReference type="SMART" id="SM00453"/>
    </source>
</evidence>
<protein>
    <recommendedName>
        <fullName evidence="1">Domain of unknown function WSN domain-containing protein</fullName>
    </recommendedName>
</protein>
<dbReference type="RefSeq" id="NP_497472.3">
    <property type="nucleotide sequence ID" value="NM_065071.5"/>
</dbReference>
<dbReference type="AGR" id="WB:WBGene00015242"/>
<dbReference type="UCSC" id="B0524.3">
    <property type="organism name" value="c. elegans"/>
</dbReference>
<organism evidence="2 3">
    <name type="scientific">Caenorhabditis elegans</name>
    <dbReference type="NCBI Taxonomy" id="6239"/>
    <lineage>
        <taxon>Eukaryota</taxon>
        <taxon>Metazoa</taxon>
        <taxon>Ecdysozoa</taxon>
        <taxon>Nematoda</taxon>
        <taxon>Chromadorea</taxon>
        <taxon>Rhabditida</taxon>
        <taxon>Rhabditina</taxon>
        <taxon>Rhabditomorpha</taxon>
        <taxon>Rhabditoidea</taxon>
        <taxon>Rhabditidae</taxon>
        <taxon>Peloderinae</taxon>
        <taxon>Caenorhabditis</taxon>
    </lineage>
</organism>
<evidence type="ECO:0000313" key="2">
    <source>
        <dbReference type="EMBL" id="CCD62146.1"/>
    </source>
</evidence>